<dbReference type="InterPro" id="IPR016088">
    <property type="entry name" value="Chalcone_isomerase_3-sand"/>
</dbReference>
<feature type="compositionally biased region" description="Gly residues" evidence="1">
    <location>
        <begin position="283"/>
        <end position="293"/>
    </location>
</feature>
<dbReference type="EMBL" id="BDRX01000128">
    <property type="protein sequence ID" value="GBF98556.1"/>
    <property type="molecule type" value="Genomic_DNA"/>
</dbReference>
<dbReference type="InParanoid" id="A0A2V0PFJ0"/>
<feature type="compositionally biased region" description="Low complexity" evidence="1">
    <location>
        <begin position="223"/>
        <end position="250"/>
    </location>
</feature>
<proteinExistence type="predicted"/>
<accession>A0A2V0PFJ0</accession>
<feature type="region of interest" description="Disordered" evidence="1">
    <location>
        <begin position="219"/>
        <end position="250"/>
    </location>
</feature>
<evidence type="ECO:0008006" key="4">
    <source>
        <dbReference type="Google" id="ProtNLM"/>
    </source>
</evidence>
<sequence length="528" mass="52841">MGETGEPRAPLLLRGARRLARAARAALPRRRQKPRGLQLASMTALYEPCGDDSCAEGGAGPGAPLSDWAALLPAPAAWLQQQLSSLQLPQLPPWAAAPRGAEGAPGFAAPAGAGGRLPIVDTSNTLPALLLAGRAGGGGGGSGDAEAADCGAHSLVAVGHRHWGNWWDGRGLLKVKIYDFAVYADAREARAALAAAFFPSAGGAGGGWRALRRQRAAARREAGAGAPAERAAAAAPAPAAAAGPGAGEEPGWPLAQLPFGSWWQPLLAPAQPEASAALKSAEAGGGDNDGDGGAAAPEAGRRRRKLLRLRLRRRRRTADGAPVLAAAAAAQPEGAALAEALRTSRDCGVSLLLRAARDIPLPALREEYEKVLKRRLARVGGDPSDPALGQLLDSFSTASRLPPAALAPGGGAVRRGASIVFVRRGATVEARVGHYSLGSVTSAHLGDALLDLYLGPQPVSAAAKEAAAQTLAKIVAAAGGGGGESGGESGGAGAAVYYSPRGPERLRCAGGGGGGGGGADASACVVEL</sequence>
<dbReference type="Proteomes" id="UP000247498">
    <property type="component" value="Unassembled WGS sequence"/>
</dbReference>
<comment type="caution">
    <text evidence="2">The sequence shown here is derived from an EMBL/GenBank/DDBJ whole genome shotgun (WGS) entry which is preliminary data.</text>
</comment>
<feature type="region of interest" description="Disordered" evidence="1">
    <location>
        <begin position="273"/>
        <end position="301"/>
    </location>
</feature>
<dbReference type="AlphaFoldDB" id="A0A2V0PFJ0"/>
<name>A0A2V0PFJ0_9CHLO</name>
<dbReference type="Gene3D" id="3.50.70.10">
    <property type="match status" value="1"/>
</dbReference>
<keyword evidence="3" id="KW-1185">Reference proteome</keyword>
<dbReference type="PANTHER" id="PTHR47284:SF3">
    <property type="entry name" value="FATTY-ACID-BINDING PROTEIN 2"/>
    <property type="match status" value="1"/>
</dbReference>
<dbReference type="PANTHER" id="PTHR47284">
    <property type="entry name" value="FATTY-ACID-BINDING PROTEIN 2"/>
    <property type="match status" value="1"/>
</dbReference>
<evidence type="ECO:0000313" key="3">
    <source>
        <dbReference type="Proteomes" id="UP000247498"/>
    </source>
</evidence>
<reference evidence="2 3" key="1">
    <citation type="journal article" date="2018" name="Sci. Rep.">
        <title>Raphidocelis subcapitata (=Pseudokirchneriella subcapitata) provides an insight into genome evolution and environmental adaptations in the Sphaeropleales.</title>
        <authorList>
            <person name="Suzuki S."/>
            <person name="Yamaguchi H."/>
            <person name="Nakajima N."/>
            <person name="Kawachi M."/>
        </authorList>
    </citation>
    <scope>NUCLEOTIDE SEQUENCE [LARGE SCALE GENOMIC DNA]</scope>
    <source>
        <strain evidence="2 3">NIES-35</strain>
    </source>
</reference>
<evidence type="ECO:0000256" key="1">
    <source>
        <dbReference type="SAM" id="MobiDB-lite"/>
    </source>
</evidence>
<evidence type="ECO:0000313" key="2">
    <source>
        <dbReference type="EMBL" id="GBF98556.1"/>
    </source>
</evidence>
<dbReference type="OrthoDB" id="18193at2759"/>
<protein>
    <recommendedName>
        <fullName evidence="4">Chalcone isomerase domain-containing protein</fullName>
    </recommendedName>
</protein>
<organism evidence="2 3">
    <name type="scientific">Raphidocelis subcapitata</name>
    <dbReference type="NCBI Taxonomy" id="307507"/>
    <lineage>
        <taxon>Eukaryota</taxon>
        <taxon>Viridiplantae</taxon>
        <taxon>Chlorophyta</taxon>
        <taxon>core chlorophytes</taxon>
        <taxon>Chlorophyceae</taxon>
        <taxon>CS clade</taxon>
        <taxon>Sphaeropleales</taxon>
        <taxon>Selenastraceae</taxon>
        <taxon>Raphidocelis</taxon>
    </lineage>
</organism>
<gene>
    <name evidence="2" type="ORF">Rsub_11886</name>
</gene>